<accession>A0A399RVI5</accession>
<dbReference type="PANTHER" id="PTHR40980:SF4">
    <property type="entry name" value="TONB-DEPENDENT RECEPTOR-LIKE BETA-BARREL DOMAIN-CONTAINING PROTEIN"/>
    <property type="match status" value="1"/>
</dbReference>
<dbReference type="InterPro" id="IPR037066">
    <property type="entry name" value="Plug_dom_sf"/>
</dbReference>
<dbReference type="SUPFAM" id="SSF49452">
    <property type="entry name" value="Starch-binding domain-like"/>
    <property type="match status" value="1"/>
</dbReference>
<evidence type="ECO:0000256" key="4">
    <source>
        <dbReference type="SAM" id="SignalP"/>
    </source>
</evidence>
<comment type="subcellular location">
    <subcellularLocation>
        <location evidence="1">Cell outer membrane</location>
    </subcellularLocation>
</comment>
<dbReference type="EMBL" id="QWGE01000005">
    <property type="protein sequence ID" value="RIJ34333.1"/>
    <property type="molecule type" value="Genomic_DNA"/>
</dbReference>
<dbReference type="OrthoDB" id="905812at2"/>
<keyword evidence="2" id="KW-0472">Membrane</keyword>
<organism evidence="6 7">
    <name type="scientific">Pontibacter oryzae</name>
    <dbReference type="NCBI Taxonomy" id="2304593"/>
    <lineage>
        <taxon>Bacteria</taxon>
        <taxon>Pseudomonadati</taxon>
        <taxon>Bacteroidota</taxon>
        <taxon>Cytophagia</taxon>
        <taxon>Cytophagales</taxon>
        <taxon>Hymenobacteraceae</taxon>
        <taxon>Pontibacter</taxon>
    </lineage>
</organism>
<dbReference type="PANTHER" id="PTHR40980">
    <property type="entry name" value="PLUG DOMAIN-CONTAINING PROTEIN"/>
    <property type="match status" value="1"/>
</dbReference>
<dbReference type="Pfam" id="PF13620">
    <property type="entry name" value="CarboxypepD_reg"/>
    <property type="match status" value="1"/>
</dbReference>
<proteinExistence type="predicted"/>
<reference evidence="7" key="1">
    <citation type="submission" date="2018-08" db="EMBL/GenBank/DDBJ databases">
        <title>Mucilaginibacter sp. MYSH2.</title>
        <authorList>
            <person name="Seo T."/>
        </authorList>
    </citation>
    <scope>NUCLEOTIDE SEQUENCE [LARGE SCALE GENOMIC DNA]</scope>
    <source>
        <strain evidence="7">KIRAN</strain>
    </source>
</reference>
<dbReference type="GO" id="GO:0009279">
    <property type="term" value="C:cell outer membrane"/>
    <property type="evidence" value="ECO:0007669"/>
    <property type="project" value="UniProtKB-SubCell"/>
</dbReference>
<evidence type="ECO:0000256" key="3">
    <source>
        <dbReference type="ARBA" id="ARBA00023237"/>
    </source>
</evidence>
<feature type="chain" id="PRO_5017359040" evidence="4">
    <location>
        <begin position="22"/>
        <end position="809"/>
    </location>
</feature>
<dbReference type="Proteomes" id="UP000266005">
    <property type="component" value="Unassembled WGS sequence"/>
</dbReference>
<dbReference type="Pfam" id="PF14905">
    <property type="entry name" value="OMP_b-brl_3"/>
    <property type="match status" value="1"/>
</dbReference>
<dbReference type="RefSeq" id="WP_119433193.1">
    <property type="nucleotide sequence ID" value="NZ_QWGE01000005.1"/>
</dbReference>
<name>A0A399RVI5_9BACT</name>
<evidence type="ECO:0000256" key="2">
    <source>
        <dbReference type="ARBA" id="ARBA00023136"/>
    </source>
</evidence>
<protein>
    <submittedName>
        <fullName evidence="6">TonB-dependent receptor</fullName>
    </submittedName>
</protein>
<dbReference type="GO" id="GO:0030246">
    <property type="term" value="F:carbohydrate binding"/>
    <property type="evidence" value="ECO:0007669"/>
    <property type="project" value="InterPro"/>
</dbReference>
<comment type="caution">
    <text evidence="6">The sequence shown here is derived from an EMBL/GenBank/DDBJ whole genome shotgun (WGS) entry which is preliminary data.</text>
</comment>
<dbReference type="InterPro" id="IPR036942">
    <property type="entry name" value="Beta-barrel_TonB_sf"/>
</dbReference>
<feature type="signal peptide" evidence="4">
    <location>
        <begin position="1"/>
        <end position="21"/>
    </location>
</feature>
<gene>
    <name evidence="6" type="ORF">D1627_15540</name>
</gene>
<dbReference type="InterPro" id="IPR041700">
    <property type="entry name" value="OMP_b-brl_3"/>
</dbReference>
<evidence type="ECO:0000256" key="1">
    <source>
        <dbReference type="ARBA" id="ARBA00004442"/>
    </source>
</evidence>
<dbReference type="Gene3D" id="2.170.130.10">
    <property type="entry name" value="TonB-dependent receptor, plug domain"/>
    <property type="match status" value="1"/>
</dbReference>
<keyword evidence="4" id="KW-0732">Signal</keyword>
<keyword evidence="7" id="KW-1185">Reference proteome</keyword>
<dbReference type="Gene3D" id="2.40.170.20">
    <property type="entry name" value="TonB-dependent receptor, beta-barrel domain"/>
    <property type="match status" value="1"/>
</dbReference>
<dbReference type="SUPFAM" id="SSF56935">
    <property type="entry name" value="Porins"/>
    <property type="match status" value="1"/>
</dbReference>
<sequence>MKKMYLLFALLLSCCSHLLFAQTSGALTGSITEENGTAVGFANVAVLEAATNRIITGAIADMEGKFNIQAPAPGKYKLRIHGLGYLESHTPEFDVSKAGFSKDFGKIILKADVKTLREVQVQTLRPTVVTQPDKMVVSVENTAMAEGNTAYDILTKSPGVWVDQDGNIQLNGKGGVQVMLNGRRSYLSGKELQNLLQNMSAENLKDLEIITNPSARYDAEGASGIININLKKGQDTGMNGSVYAGYQYNKLSTYTSGAEISHKKGNWNSFGSINLNRRTRYRDMEMDRIFLNEDKSTSTFDQAGYEHNERLQPSLRLGTDYDLTDKHSIGGVASVNLSRSDVSFNTKSYLTTANTQFIDADNQSEGTYANGTFNLHYLGKLDTLGTTLSADLDYVNISSKDESSFSNYFFTLPAITPDSVQLLRNENPTNYHIYSAKVDFAKKLGSKVNLELGAKASYVKSDNELRFFVRKDERETPDSKRSNHFIYEENIYAAYTSLSATLSDRWSLQAGLRAEQTVSSGNSVTKNETKNRDYLNLFPTLFLQQKVSDDYQIGYKYSRRISRPYYENLNPFIFFLDPFTYAMGNPLLKPQYINSLEMTHTFKQTYNLVLGYALTKDFIGEVPYQNPETNVTIFQQQNIKDLKSATATLVAPVTITDKWQISNNVTGMYQEYTNINNGQVVVKDLFSVVANTNHTLLLPKGWRMEASANYQGAMVYGLYNIGEQWWADAGLKRSFLDDKLSVALNVSDIFKSKVQKVDTELNGNRQAIEQYYGNRGVRLNLRYRFSKGATFEARKRNTNLDELNRTGGN</sequence>
<keyword evidence="3" id="KW-0998">Cell outer membrane</keyword>
<dbReference type="InterPro" id="IPR013784">
    <property type="entry name" value="Carb-bd-like_fold"/>
</dbReference>
<evidence type="ECO:0000259" key="5">
    <source>
        <dbReference type="Pfam" id="PF14905"/>
    </source>
</evidence>
<dbReference type="AlphaFoldDB" id="A0A399RVI5"/>
<evidence type="ECO:0000313" key="6">
    <source>
        <dbReference type="EMBL" id="RIJ34333.1"/>
    </source>
</evidence>
<evidence type="ECO:0000313" key="7">
    <source>
        <dbReference type="Proteomes" id="UP000266005"/>
    </source>
</evidence>
<keyword evidence="6" id="KW-0675">Receptor</keyword>
<feature type="domain" description="Outer membrane protein beta-barrel" evidence="5">
    <location>
        <begin position="380"/>
        <end position="783"/>
    </location>
</feature>